<dbReference type="GO" id="GO:0046872">
    <property type="term" value="F:metal ion binding"/>
    <property type="evidence" value="ECO:0007669"/>
    <property type="project" value="UniProtKB-KW"/>
</dbReference>
<evidence type="ECO:0000259" key="13">
    <source>
        <dbReference type="PROSITE" id="PS50141"/>
    </source>
</evidence>
<evidence type="ECO:0000256" key="2">
    <source>
        <dbReference type="ARBA" id="ARBA00022723"/>
    </source>
</evidence>
<evidence type="ECO:0000313" key="14">
    <source>
        <dbReference type="Proteomes" id="UP000085678"/>
    </source>
</evidence>
<evidence type="ECO:0000256" key="4">
    <source>
        <dbReference type="ARBA" id="ARBA00022833"/>
    </source>
</evidence>
<keyword evidence="14" id="KW-1185">Reference proteome</keyword>
<dbReference type="OrthoDB" id="10268011at2759"/>
<dbReference type="PANTHER" id="PTHR46516:SF1">
    <property type="entry name" value="TRNA-SPECIFIC ADENOSINE DEAMINASE 1"/>
    <property type="match status" value="1"/>
</dbReference>
<evidence type="ECO:0000256" key="10">
    <source>
        <dbReference type="ARBA" id="ARBA00041760"/>
    </source>
</evidence>
<dbReference type="InterPro" id="IPR002466">
    <property type="entry name" value="A_deamin"/>
</dbReference>
<dbReference type="GO" id="GO:0008033">
    <property type="term" value="P:tRNA processing"/>
    <property type="evidence" value="ECO:0007669"/>
    <property type="project" value="UniProtKB-KW"/>
</dbReference>
<dbReference type="GO" id="GO:0003723">
    <property type="term" value="F:RNA binding"/>
    <property type="evidence" value="ECO:0007669"/>
    <property type="project" value="InterPro"/>
</dbReference>
<accession>A0A1S3JAX0</accession>
<sequence length="637" mass="69161">MHTLKTFSCKDSSDSIDLEMHEERNWQKDAQFANKLTKICFDHYANKLPKKGKPVPRREWTLLAAVVMTTEKTNGAYEANLVSLGTGSKCIGQAKMSSKGDILNDSHAEVMARRAFLKFLYHELAAAYRGRESRVFQVTEDKTHCRVKTGVDFHLITSHTPCGDASIFPKTSCQNTELTGATGDMAHTCSSTGENSSLGELCGPPAKRAKTEDLPATTSERMNEILSTEAPDSDLPGAKNACDIQKDGGNVSDQVSPNNCSSSDINAKVHILQQKELQMGKSHLSLKAGKPASQPSSQGCFYGSTMKTDPDHVHEFEHMLSSNNTSNGLAGAPKCNSVHPSEKGINQLEQISGSGTTNRSSHSEQETDPSSSTLKKDIYRTGAKCAPGGAQDTLGSGDDYHITGVLRTKPGRGDRTISMSCSDKLGRWNVLGCQGALLSHFLERPVYLSSVIVAKCPFDKSALQRAVVDRCLSVRGLPEGYHVHRPVLLQSSLQFQHSKQAVEQLAAGGAIAPSPNSIMWANVPGCAVEVTVHGKRQGVTAKNRDKPEARCYLCPLELFQTFAGLLSGLPQHSVPTTLRDASLKTYADFKMAASSYQRAWSQLKLVFSTWVSKPENLRLFMGNLPLNNIVCEQNGTG</sequence>
<protein>
    <recommendedName>
        <fullName evidence="9">tRNA-specific adenosine deaminase 1</fullName>
        <ecNumber evidence="8">3.5.4.34</ecNumber>
    </recommendedName>
    <alternativeName>
        <fullName evidence="10">tRNA-specific adenosine-37 deaminase</fullName>
    </alternativeName>
</protein>
<keyword evidence="3" id="KW-0378">Hydrolase</keyword>
<dbReference type="AlphaFoldDB" id="A0A1S3JAX0"/>
<comment type="catalytic activity">
    <reaction evidence="11">
        <text>adenosine(37) in tRNA(Ala) + H2O + H(+) = inosine(37) in tRNA(Ala) + NH4(+)</text>
        <dbReference type="Rhea" id="RHEA:50968"/>
        <dbReference type="Rhea" id="RHEA-COMP:12855"/>
        <dbReference type="Rhea" id="RHEA-COMP:12856"/>
        <dbReference type="ChEBI" id="CHEBI:15377"/>
        <dbReference type="ChEBI" id="CHEBI:15378"/>
        <dbReference type="ChEBI" id="CHEBI:28938"/>
        <dbReference type="ChEBI" id="CHEBI:74411"/>
        <dbReference type="ChEBI" id="CHEBI:82852"/>
        <dbReference type="EC" id="3.5.4.34"/>
    </reaction>
</comment>
<organism evidence="14 15">
    <name type="scientific">Lingula anatina</name>
    <name type="common">Brachiopod</name>
    <name type="synonym">Lingula unguis</name>
    <dbReference type="NCBI Taxonomy" id="7574"/>
    <lineage>
        <taxon>Eukaryota</taxon>
        <taxon>Metazoa</taxon>
        <taxon>Spiralia</taxon>
        <taxon>Lophotrochozoa</taxon>
        <taxon>Brachiopoda</taxon>
        <taxon>Linguliformea</taxon>
        <taxon>Lingulata</taxon>
        <taxon>Lingulida</taxon>
        <taxon>Linguloidea</taxon>
        <taxon>Lingulidae</taxon>
        <taxon>Lingula</taxon>
    </lineage>
</organism>
<dbReference type="Proteomes" id="UP000085678">
    <property type="component" value="Unplaced"/>
</dbReference>
<dbReference type="FunCoup" id="A0A1S3JAX0">
    <property type="interactions" value="2044"/>
</dbReference>
<gene>
    <name evidence="15" type="primary">LOC106171292</name>
</gene>
<comment type="function">
    <text evidence="6">Specifically deaminates adenosine-37 to inosine in tRNA-Ala.</text>
</comment>
<evidence type="ECO:0000313" key="15">
    <source>
        <dbReference type="RefSeq" id="XP_013407029.1"/>
    </source>
</evidence>
<dbReference type="GO" id="GO:0043829">
    <property type="term" value="F:tRNA-specific adenosine-37 deaminase activity"/>
    <property type="evidence" value="ECO:0007669"/>
    <property type="project" value="UniProtKB-EC"/>
</dbReference>
<feature type="region of interest" description="Disordered" evidence="12">
    <location>
        <begin position="351"/>
        <end position="374"/>
    </location>
</feature>
<proteinExistence type="inferred from homology"/>
<reference evidence="15" key="1">
    <citation type="submission" date="2025-08" db="UniProtKB">
        <authorList>
            <consortium name="RefSeq"/>
        </authorList>
    </citation>
    <scope>IDENTIFICATION</scope>
    <source>
        <tissue evidence="15">Gonads</tissue>
    </source>
</reference>
<dbReference type="SMART" id="SM00552">
    <property type="entry name" value="ADEAMc"/>
    <property type="match status" value="1"/>
</dbReference>
<evidence type="ECO:0000256" key="3">
    <source>
        <dbReference type="ARBA" id="ARBA00022801"/>
    </source>
</evidence>
<evidence type="ECO:0000256" key="11">
    <source>
        <dbReference type="ARBA" id="ARBA00047635"/>
    </source>
</evidence>
<dbReference type="KEGG" id="lak:106171292"/>
<comment type="cofactor">
    <cofactor evidence="5">
        <name>1D-myo-inositol hexakisphosphate</name>
        <dbReference type="ChEBI" id="CHEBI:58130"/>
    </cofactor>
</comment>
<dbReference type="PROSITE" id="PS50141">
    <property type="entry name" value="A_DEAMIN_EDITASE"/>
    <property type="match status" value="1"/>
</dbReference>
<feature type="compositionally biased region" description="Polar residues" evidence="12">
    <location>
        <begin position="351"/>
        <end position="360"/>
    </location>
</feature>
<feature type="region of interest" description="Disordered" evidence="12">
    <location>
        <begin position="322"/>
        <end position="341"/>
    </location>
</feature>
<keyword evidence="4" id="KW-0862">Zinc</keyword>
<dbReference type="GeneID" id="106171292"/>
<name>A0A1S3JAX0_LINAN</name>
<dbReference type="EC" id="3.5.4.34" evidence="8"/>
<dbReference type="PANTHER" id="PTHR46516">
    <property type="entry name" value="TRNA-SPECIFIC ADENOSINE DEAMINASE 1"/>
    <property type="match status" value="1"/>
</dbReference>
<dbReference type="InParanoid" id="A0A1S3JAX0"/>
<dbReference type="RefSeq" id="XP_013407029.1">
    <property type="nucleotide sequence ID" value="XM_013551575.1"/>
</dbReference>
<dbReference type="STRING" id="7574.A0A1S3JAX0"/>
<comment type="similarity">
    <text evidence="7">Belongs to the ADAT1 family.</text>
</comment>
<evidence type="ECO:0000256" key="5">
    <source>
        <dbReference type="ARBA" id="ARBA00037026"/>
    </source>
</evidence>
<keyword evidence="2" id="KW-0479">Metal-binding</keyword>
<evidence type="ECO:0000256" key="8">
    <source>
        <dbReference type="ARBA" id="ARBA00038940"/>
    </source>
</evidence>
<evidence type="ECO:0000256" key="12">
    <source>
        <dbReference type="SAM" id="MobiDB-lite"/>
    </source>
</evidence>
<feature type="region of interest" description="Disordered" evidence="12">
    <location>
        <begin position="192"/>
        <end position="217"/>
    </location>
</feature>
<evidence type="ECO:0000256" key="7">
    <source>
        <dbReference type="ARBA" id="ARBA00038326"/>
    </source>
</evidence>
<evidence type="ECO:0000256" key="9">
    <source>
        <dbReference type="ARBA" id="ARBA00040502"/>
    </source>
</evidence>
<evidence type="ECO:0000256" key="6">
    <source>
        <dbReference type="ARBA" id="ARBA00037784"/>
    </source>
</evidence>
<dbReference type="Pfam" id="PF02137">
    <property type="entry name" value="A_deamin"/>
    <property type="match status" value="2"/>
</dbReference>
<feature type="region of interest" description="Disordered" evidence="12">
    <location>
        <begin position="283"/>
        <end position="306"/>
    </location>
</feature>
<feature type="domain" description="A to I editase" evidence="13">
    <location>
        <begin position="83"/>
        <end position="620"/>
    </location>
</feature>
<evidence type="ECO:0000256" key="1">
    <source>
        <dbReference type="ARBA" id="ARBA00022694"/>
    </source>
</evidence>
<keyword evidence="1" id="KW-0819">tRNA processing</keyword>